<keyword evidence="2" id="KW-0808">Transferase</keyword>
<dbReference type="PANTHER" id="PTHR24361">
    <property type="entry name" value="MITOGEN-ACTIVATED KINASE KINASE KINASE"/>
    <property type="match status" value="1"/>
</dbReference>
<proteinExistence type="predicted"/>
<dbReference type="Gene3D" id="1.10.510.10">
    <property type="entry name" value="Transferase(Phosphotransferase) domain 1"/>
    <property type="match status" value="1"/>
</dbReference>
<keyword evidence="3" id="KW-1185">Reference proteome</keyword>
<dbReference type="InterPro" id="IPR011009">
    <property type="entry name" value="Kinase-like_dom_sf"/>
</dbReference>
<dbReference type="OrthoDB" id="4062651at2759"/>
<dbReference type="EMBL" id="KQ434998">
    <property type="protein sequence ID" value="KZC13300.1"/>
    <property type="molecule type" value="Genomic_DNA"/>
</dbReference>
<dbReference type="STRING" id="178035.A0A154PQA7"/>
<dbReference type="SUPFAM" id="SSF56112">
    <property type="entry name" value="Protein kinase-like (PK-like)"/>
    <property type="match status" value="1"/>
</dbReference>
<feature type="non-terminal residue" evidence="2">
    <location>
        <position position="348"/>
    </location>
</feature>
<evidence type="ECO:0000313" key="2">
    <source>
        <dbReference type="EMBL" id="KZC13300.1"/>
    </source>
</evidence>
<dbReference type="OMA" id="MIMDIAH"/>
<reference evidence="2 3" key="1">
    <citation type="submission" date="2015-07" db="EMBL/GenBank/DDBJ databases">
        <title>The genome of Dufourea novaeangliae.</title>
        <authorList>
            <person name="Pan H."/>
            <person name="Kapheim K."/>
        </authorList>
    </citation>
    <scope>NUCLEOTIDE SEQUENCE [LARGE SCALE GENOMIC DNA]</scope>
    <source>
        <strain evidence="2">0120121106</strain>
        <tissue evidence="2">Whole body</tissue>
    </source>
</reference>
<protein>
    <submittedName>
        <fullName evidence="2">Lymphokine-activated killer T-cell-originated protein kinase</fullName>
    </submittedName>
</protein>
<dbReference type="GO" id="GO:0005737">
    <property type="term" value="C:cytoplasm"/>
    <property type="evidence" value="ECO:0007669"/>
    <property type="project" value="TreeGrafter"/>
</dbReference>
<dbReference type="InterPro" id="IPR000719">
    <property type="entry name" value="Prot_kinase_dom"/>
</dbReference>
<dbReference type="GO" id="GO:0004674">
    <property type="term" value="F:protein serine/threonine kinase activity"/>
    <property type="evidence" value="ECO:0007669"/>
    <property type="project" value="TreeGrafter"/>
</dbReference>
<accession>A0A154PQA7</accession>
<dbReference type="AlphaFoldDB" id="A0A154PQA7"/>
<name>A0A154PQA7_DUFNO</name>
<dbReference type="InterPro" id="IPR053235">
    <property type="entry name" value="Ser_Thr_kinase"/>
</dbReference>
<dbReference type="Proteomes" id="UP000076502">
    <property type="component" value="Unassembled WGS sequence"/>
</dbReference>
<gene>
    <name evidence="2" type="ORF">WN55_05606</name>
</gene>
<evidence type="ECO:0000259" key="1">
    <source>
        <dbReference type="PROSITE" id="PS50011"/>
    </source>
</evidence>
<organism evidence="2 3">
    <name type="scientific">Dufourea novaeangliae</name>
    <name type="common">Sweat bee</name>
    <dbReference type="NCBI Taxonomy" id="178035"/>
    <lineage>
        <taxon>Eukaryota</taxon>
        <taxon>Metazoa</taxon>
        <taxon>Ecdysozoa</taxon>
        <taxon>Arthropoda</taxon>
        <taxon>Hexapoda</taxon>
        <taxon>Insecta</taxon>
        <taxon>Pterygota</taxon>
        <taxon>Neoptera</taxon>
        <taxon>Endopterygota</taxon>
        <taxon>Hymenoptera</taxon>
        <taxon>Apocrita</taxon>
        <taxon>Aculeata</taxon>
        <taxon>Apoidea</taxon>
        <taxon>Anthophila</taxon>
        <taxon>Halictidae</taxon>
        <taxon>Rophitinae</taxon>
        <taxon>Dufourea</taxon>
    </lineage>
</organism>
<evidence type="ECO:0000313" key="3">
    <source>
        <dbReference type="Proteomes" id="UP000076502"/>
    </source>
</evidence>
<keyword evidence="2" id="KW-0418">Kinase</keyword>
<dbReference type="SMART" id="SM00220">
    <property type="entry name" value="S_TKc"/>
    <property type="match status" value="1"/>
</dbReference>
<sequence>MAEFKTPTTKRYKSRVQDNPELQTPIKIPASPFLEQIGYGCGVSVFCLERSPKVGFSRSPWAIKKRNRRVEEGKTYNERIRFEAELLRKLNHPNIIGFRAFTEVSRGDGVDPCLAMEKLDASLGDKIEQKLDAAEDPFPAKDILKITYEIVKGLEYLHHTAHILHGDMKSYNVLVSEDYNRVKLCDFGVSVPLTESLELDASKGDFMYIGTECWSAPEIIHEDGPVTNKADIWACGLVVWEMIALSTPHLETLENDYSCFDDSVTEIHMENHTEVAEHIKNMDDSVIFLNEMINSKYGTRPELPAINLGKEYDRILELFFACTTMDYKVRPTAIGLVKYFENYIYKDK</sequence>
<dbReference type="PROSITE" id="PS00108">
    <property type="entry name" value="PROTEIN_KINASE_ST"/>
    <property type="match status" value="1"/>
</dbReference>
<dbReference type="GO" id="GO:0005524">
    <property type="term" value="F:ATP binding"/>
    <property type="evidence" value="ECO:0007669"/>
    <property type="project" value="InterPro"/>
</dbReference>
<dbReference type="Pfam" id="PF00069">
    <property type="entry name" value="Pkinase"/>
    <property type="match status" value="1"/>
</dbReference>
<dbReference type="InterPro" id="IPR008271">
    <property type="entry name" value="Ser/Thr_kinase_AS"/>
</dbReference>
<dbReference type="PROSITE" id="PS50011">
    <property type="entry name" value="PROTEIN_KINASE_DOM"/>
    <property type="match status" value="1"/>
</dbReference>
<feature type="domain" description="Protein kinase" evidence="1">
    <location>
        <begin position="31"/>
        <end position="344"/>
    </location>
</feature>